<keyword evidence="2" id="KW-0489">Methyltransferase</keyword>
<dbReference type="CDD" id="cd02440">
    <property type="entry name" value="AdoMet_MTases"/>
    <property type="match status" value="1"/>
</dbReference>
<dbReference type="PANTHER" id="PTHR43591:SF78">
    <property type="entry name" value="SLR0407 PROTEIN"/>
    <property type="match status" value="1"/>
</dbReference>
<feature type="domain" description="Methyltransferase type 11" evidence="1">
    <location>
        <begin position="33"/>
        <end position="123"/>
    </location>
</feature>
<proteinExistence type="predicted"/>
<reference evidence="2 3" key="1">
    <citation type="submission" date="2014-05" db="EMBL/GenBank/DDBJ databases">
        <title>Draft genome sequence of Amycolatopsis rifamycinica DSM 46095.</title>
        <authorList>
            <person name="Lal R."/>
            <person name="Saxena A."/>
            <person name="Kumari R."/>
            <person name="Mukherjee U."/>
            <person name="Singh P."/>
            <person name="Sangwan N."/>
            <person name="Mahato N.K."/>
        </authorList>
    </citation>
    <scope>NUCLEOTIDE SEQUENCE [LARGE SCALE GENOMIC DNA]</scope>
    <source>
        <strain evidence="2 3">DSM 46095</strain>
    </source>
</reference>
<dbReference type="OrthoDB" id="3636702at2"/>
<name>A0A066TUN9_9PSEU</name>
<protein>
    <submittedName>
        <fullName evidence="2">Methyltransferase</fullName>
    </submittedName>
</protein>
<organism evidence="2 3">
    <name type="scientific">Amycolatopsis rifamycinica</name>
    <dbReference type="NCBI Taxonomy" id="287986"/>
    <lineage>
        <taxon>Bacteria</taxon>
        <taxon>Bacillati</taxon>
        <taxon>Actinomycetota</taxon>
        <taxon>Actinomycetes</taxon>
        <taxon>Pseudonocardiales</taxon>
        <taxon>Pseudonocardiaceae</taxon>
        <taxon>Amycolatopsis</taxon>
    </lineage>
</organism>
<dbReference type="GO" id="GO:0008757">
    <property type="term" value="F:S-adenosylmethionine-dependent methyltransferase activity"/>
    <property type="evidence" value="ECO:0007669"/>
    <property type="project" value="InterPro"/>
</dbReference>
<dbReference type="SUPFAM" id="SSF53335">
    <property type="entry name" value="S-adenosyl-L-methionine-dependent methyltransferases"/>
    <property type="match status" value="1"/>
</dbReference>
<evidence type="ECO:0000313" key="2">
    <source>
        <dbReference type="EMBL" id="KDN18580.1"/>
    </source>
</evidence>
<evidence type="ECO:0000313" key="3">
    <source>
        <dbReference type="Proteomes" id="UP000027345"/>
    </source>
</evidence>
<dbReference type="EMBL" id="JMQI01000062">
    <property type="protein sequence ID" value="KDN18580.1"/>
    <property type="molecule type" value="Genomic_DNA"/>
</dbReference>
<dbReference type="GO" id="GO:0032259">
    <property type="term" value="P:methylation"/>
    <property type="evidence" value="ECO:0007669"/>
    <property type="project" value="UniProtKB-KW"/>
</dbReference>
<evidence type="ECO:0000259" key="1">
    <source>
        <dbReference type="Pfam" id="PF08241"/>
    </source>
</evidence>
<dbReference type="InterPro" id="IPR029063">
    <property type="entry name" value="SAM-dependent_MTases_sf"/>
</dbReference>
<keyword evidence="3" id="KW-1185">Reference proteome</keyword>
<dbReference type="AlphaFoldDB" id="A0A066TUN9"/>
<dbReference type="Proteomes" id="UP000027345">
    <property type="component" value="Unassembled WGS sequence"/>
</dbReference>
<accession>A0A066TUN9</accession>
<sequence>MSTLLTLLDALDDRPQAVDLRERTYEALGDVVVDVGCGSGRAVGELAARGVRAIGVDADPAMVEVAAARWPDGEFHVADATALPLGDGSVTGYRADKVLHVLPDPALAVAEARRVLAPGGRAVLTGQDWDTMVIDSDDPARTRSIVHTRADGMPHPRIARRYRNLLLDHGFADVSVEVHALVWTDAAVLPVLANLGGDGAWLAEQEARARDDRLFVAVPIFLAAGTNSAGSR</sequence>
<dbReference type="STRING" id="287986.DV20_28730"/>
<dbReference type="InterPro" id="IPR013216">
    <property type="entry name" value="Methyltransf_11"/>
</dbReference>
<dbReference type="Pfam" id="PF08241">
    <property type="entry name" value="Methyltransf_11"/>
    <property type="match status" value="1"/>
</dbReference>
<dbReference type="PANTHER" id="PTHR43591">
    <property type="entry name" value="METHYLTRANSFERASE"/>
    <property type="match status" value="1"/>
</dbReference>
<dbReference type="eggNOG" id="COG2226">
    <property type="taxonomic scope" value="Bacteria"/>
</dbReference>
<keyword evidence="2" id="KW-0808">Transferase</keyword>
<dbReference type="RefSeq" id="WP_043785639.1">
    <property type="nucleotide sequence ID" value="NZ_JMQI01000062.1"/>
</dbReference>
<dbReference type="Gene3D" id="3.40.50.150">
    <property type="entry name" value="Vaccinia Virus protein VP39"/>
    <property type="match status" value="1"/>
</dbReference>
<comment type="caution">
    <text evidence="2">The sequence shown here is derived from an EMBL/GenBank/DDBJ whole genome shotgun (WGS) entry which is preliminary data.</text>
</comment>
<gene>
    <name evidence="2" type="ORF">DV20_28730</name>
</gene>